<evidence type="ECO:0000313" key="2">
    <source>
        <dbReference type="EMBL" id="CDW47564.1"/>
    </source>
</evidence>
<accession>A0A0K2VAN8</accession>
<reference evidence="2" key="1">
    <citation type="submission" date="2014-05" db="EMBL/GenBank/DDBJ databases">
        <authorList>
            <person name="Chronopoulou M."/>
        </authorList>
    </citation>
    <scope>NUCLEOTIDE SEQUENCE</scope>
    <source>
        <tissue evidence="2">Whole organism</tissue>
    </source>
</reference>
<dbReference type="AlphaFoldDB" id="A0A0K2VAN8"/>
<proteinExistence type="predicted"/>
<protein>
    <submittedName>
        <fullName evidence="2">Uncharacterized protein</fullName>
    </submittedName>
</protein>
<feature type="region of interest" description="Disordered" evidence="1">
    <location>
        <begin position="50"/>
        <end position="71"/>
    </location>
</feature>
<name>A0A0K2VAN8_LEPSM</name>
<organism evidence="2">
    <name type="scientific">Lepeophtheirus salmonis</name>
    <name type="common">Salmon louse</name>
    <name type="synonym">Caligus salmonis</name>
    <dbReference type="NCBI Taxonomy" id="72036"/>
    <lineage>
        <taxon>Eukaryota</taxon>
        <taxon>Metazoa</taxon>
        <taxon>Ecdysozoa</taxon>
        <taxon>Arthropoda</taxon>
        <taxon>Crustacea</taxon>
        <taxon>Multicrustacea</taxon>
        <taxon>Hexanauplia</taxon>
        <taxon>Copepoda</taxon>
        <taxon>Siphonostomatoida</taxon>
        <taxon>Caligidae</taxon>
        <taxon>Lepeophtheirus</taxon>
    </lineage>
</organism>
<dbReference type="EMBL" id="HACA01030203">
    <property type="protein sequence ID" value="CDW47564.1"/>
    <property type="molecule type" value="Transcribed_RNA"/>
</dbReference>
<sequence length="71" mass="8594">MRFTSRSVNSHFSPRESLTLFSRIHQFFQIFYKTIVYFYILELRSSIKRRNNPQKDPVRNMDNSHPPFTAP</sequence>
<evidence type="ECO:0000256" key="1">
    <source>
        <dbReference type="SAM" id="MobiDB-lite"/>
    </source>
</evidence>